<sequence length="117" mass="13522">MSIVEIGKGSDRIEMLGYDLLTVISEGKTESVDVVIKHLGDADLVHYLIDKYKDFFSLAYEGCPYNLDEWEKVFEQYSYLTFGHDVSRKMGLCNQEKDGLLVVMNIILQEISERKYK</sequence>
<organism evidence="1 3">
    <name type="scientific">Dorea longicatena</name>
    <dbReference type="NCBI Taxonomy" id="88431"/>
    <lineage>
        <taxon>Bacteria</taxon>
        <taxon>Bacillati</taxon>
        <taxon>Bacillota</taxon>
        <taxon>Clostridia</taxon>
        <taxon>Lachnospirales</taxon>
        <taxon>Lachnospiraceae</taxon>
        <taxon>Dorea</taxon>
    </lineage>
</organism>
<evidence type="ECO:0000313" key="4">
    <source>
        <dbReference type="Proteomes" id="UP000449249"/>
    </source>
</evidence>
<evidence type="ECO:0000313" key="1">
    <source>
        <dbReference type="EMBL" id="CUN26578.1"/>
    </source>
</evidence>
<dbReference type="AlphaFoldDB" id="A0A173VKS6"/>
<evidence type="ECO:0000313" key="2">
    <source>
        <dbReference type="EMBL" id="MZK09748.1"/>
    </source>
</evidence>
<protein>
    <submittedName>
        <fullName evidence="1">Uncharacterized protein</fullName>
    </submittedName>
</protein>
<reference evidence="2 4" key="2">
    <citation type="journal article" date="2019" name="Nat. Med.">
        <title>A library of human gut bacterial isolates paired with longitudinal multiomics data enables mechanistic microbiome research.</title>
        <authorList>
            <person name="Poyet M."/>
            <person name="Groussin M."/>
            <person name="Gibbons S.M."/>
            <person name="Avila-Pacheco J."/>
            <person name="Jiang X."/>
            <person name="Kearney S.M."/>
            <person name="Perrotta A.R."/>
            <person name="Berdy B."/>
            <person name="Zhao S."/>
            <person name="Lieberman T.D."/>
            <person name="Swanson P.K."/>
            <person name="Smith M."/>
            <person name="Roesemann S."/>
            <person name="Alexander J.E."/>
            <person name="Rich S.A."/>
            <person name="Livny J."/>
            <person name="Vlamakis H."/>
            <person name="Clish C."/>
            <person name="Bullock K."/>
            <person name="Deik A."/>
            <person name="Scott J."/>
            <person name="Pierce K.A."/>
            <person name="Xavier R.J."/>
            <person name="Alm E.J."/>
        </authorList>
    </citation>
    <scope>NUCLEOTIDE SEQUENCE [LARGE SCALE GENOMIC DNA]</scope>
    <source>
        <strain evidence="2 4">BIOML-A1</strain>
    </source>
</reference>
<dbReference type="Proteomes" id="UP000095597">
    <property type="component" value="Unassembled WGS sequence"/>
</dbReference>
<dbReference type="RefSeq" id="WP_055215434.1">
    <property type="nucleotide sequence ID" value="NZ_CYXO01000028.1"/>
</dbReference>
<accession>A0A173VKS6</accession>
<dbReference type="EMBL" id="CYXO01000028">
    <property type="protein sequence ID" value="CUN26578.1"/>
    <property type="molecule type" value="Genomic_DNA"/>
</dbReference>
<name>A0A173VKS6_9FIRM</name>
<evidence type="ECO:0000313" key="3">
    <source>
        <dbReference type="Proteomes" id="UP000095597"/>
    </source>
</evidence>
<reference evidence="1 3" key="1">
    <citation type="submission" date="2015-09" db="EMBL/GenBank/DDBJ databases">
        <authorList>
            <consortium name="Pathogen Informatics"/>
        </authorList>
    </citation>
    <scope>NUCLEOTIDE SEQUENCE [LARGE SCALE GENOMIC DNA]</scope>
    <source>
        <strain evidence="1 3">2789STDY5834961</strain>
    </source>
</reference>
<proteinExistence type="predicted"/>
<gene>
    <name evidence="1" type="ORF">ERS852573_03013</name>
    <name evidence="2" type="ORF">GT576_05230</name>
</gene>
<dbReference type="EMBL" id="WWSH01000003">
    <property type="protein sequence ID" value="MZK09748.1"/>
    <property type="molecule type" value="Genomic_DNA"/>
</dbReference>
<dbReference type="Proteomes" id="UP000449249">
    <property type="component" value="Unassembled WGS sequence"/>
</dbReference>